<reference evidence="2 3" key="1">
    <citation type="journal article" date="2020" name="G3 (Bethesda)">
        <title>Draft Genome of the Common Snapping Turtle, Chelydra serpentina, a Model for Phenotypic Plasticity in Reptiles.</title>
        <authorList>
            <person name="Das D."/>
            <person name="Singh S.K."/>
            <person name="Bierstedt J."/>
            <person name="Erickson A."/>
            <person name="Galli G.L.J."/>
            <person name="Crossley D.A. 2nd"/>
            <person name="Rhen T."/>
        </authorList>
    </citation>
    <scope>NUCLEOTIDE SEQUENCE [LARGE SCALE GENOMIC DNA]</scope>
    <source>
        <strain evidence="2">KW</strain>
    </source>
</reference>
<dbReference type="PANTHER" id="PTHR46888">
    <property type="entry name" value="ZINC KNUCKLE DOMAINCONTAINING PROTEIN-RELATED"/>
    <property type="match status" value="1"/>
</dbReference>
<protein>
    <submittedName>
        <fullName evidence="2">Uncharacterized protein</fullName>
    </submittedName>
</protein>
<dbReference type="PANTHER" id="PTHR46888:SF1">
    <property type="entry name" value="RIBONUCLEASE H"/>
    <property type="match status" value="1"/>
</dbReference>
<comment type="caution">
    <text evidence="2">The sequence shown here is derived from an EMBL/GenBank/DDBJ whole genome shotgun (WGS) entry which is preliminary data.</text>
</comment>
<name>A0A8T1S1T5_CHESE</name>
<feature type="non-terminal residue" evidence="2">
    <location>
        <position position="105"/>
    </location>
</feature>
<proteinExistence type="predicted"/>
<evidence type="ECO:0000256" key="1">
    <source>
        <dbReference type="SAM" id="MobiDB-lite"/>
    </source>
</evidence>
<accession>A0A8T1S1T5</accession>
<dbReference type="AlphaFoldDB" id="A0A8T1S1T5"/>
<gene>
    <name evidence="2" type="ORF">G0U57_000321</name>
</gene>
<organism evidence="2 3">
    <name type="scientific">Chelydra serpentina</name>
    <name type="common">Snapping turtle</name>
    <name type="synonym">Testudo serpentina</name>
    <dbReference type="NCBI Taxonomy" id="8475"/>
    <lineage>
        <taxon>Eukaryota</taxon>
        <taxon>Metazoa</taxon>
        <taxon>Chordata</taxon>
        <taxon>Craniata</taxon>
        <taxon>Vertebrata</taxon>
        <taxon>Euteleostomi</taxon>
        <taxon>Archelosauria</taxon>
        <taxon>Testudinata</taxon>
        <taxon>Testudines</taxon>
        <taxon>Cryptodira</taxon>
        <taxon>Durocryptodira</taxon>
        <taxon>Americhelydia</taxon>
        <taxon>Chelydroidea</taxon>
        <taxon>Chelydridae</taxon>
        <taxon>Chelydra</taxon>
    </lineage>
</organism>
<dbReference type="EMBL" id="JAHGAV010001049">
    <property type="protein sequence ID" value="KAG6922969.1"/>
    <property type="molecule type" value="Genomic_DNA"/>
</dbReference>
<dbReference type="OrthoDB" id="9907264at2759"/>
<evidence type="ECO:0000313" key="3">
    <source>
        <dbReference type="Proteomes" id="UP000765507"/>
    </source>
</evidence>
<dbReference type="Proteomes" id="UP000765507">
    <property type="component" value="Unassembled WGS sequence"/>
</dbReference>
<keyword evidence="3" id="KW-1185">Reference proteome</keyword>
<evidence type="ECO:0000313" key="2">
    <source>
        <dbReference type="EMBL" id="KAG6922969.1"/>
    </source>
</evidence>
<feature type="region of interest" description="Disordered" evidence="1">
    <location>
        <begin position="1"/>
        <end position="32"/>
    </location>
</feature>
<sequence>MQQLATSLPRPAEPQPAAAAGPPSLAPPIRLTKMGLNDDPKAFLVTFERVALVAGWAPDQWATILAPYLTGTAQTVYRGLATDAARDYPRVKAATLDALDISPET</sequence>